<evidence type="ECO:0000259" key="1">
    <source>
        <dbReference type="Pfam" id="PF13586"/>
    </source>
</evidence>
<reference evidence="2 3" key="1">
    <citation type="submission" date="2019-05" db="EMBL/GenBank/DDBJ databases">
        <title>Panacibacter sp. strain 17mud1-8 Genome sequencing and assembly.</title>
        <authorList>
            <person name="Chhetri G."/>
        </authorList>
    </citation>
    <scope>NUCLEOTIDE SEQUENCE [LARGE SCALE GENOMIC DNA]</scope>
    <source>
        <strain evidence="2 3">17mud1-8</strain>
    </source>
</reference>
<dbReference type="OrthoDB" id="882946at2"/>
<organism evidence="2 3">
    <name type="scientific">Ilyomonas limi</name>
    <dbReference type="NCBI Taxonomy" id="2575867"/>
    <lineage>
        <taxon>Bacteria</taxon>
        <taxon>Pseudomonadati</taxon>
        <taxon>Bacteroidota</taxon>
        <taxon>Chitinophagia</taxon>
        <taxon>Chitinophagales</taxon>
        <taxon>Chitinophagaceae</taxon>
        <taxon>Ilyomonas</taxon>
    </lineage>
</organism>
<dbReference type="NCBIfam" id="NF033580">
    <property type="entry name" value="transpos_IS5_3"/>
    <property type="match status" value="1"/>
</dbReference>
<dbReference type="InterPro" id="IPR025668">
    <property type="entry name" value="Tnp_DDE_dom"/>
</dbReference>
<dbReference type="Pfam" id="PF13586">
    <property type="entry name" value="DDE_Tnp_1_2"/>
    <property type="match status" value="1"/>
</dbReference>
<keyword evidence="3" id="KW-1185">Reference proteome</keyword>
<gene>
    <name evidence="2" type="ORF">FC093_21495</name>
</gene>
<dbReference type="PANTHER" id="PTHR30007">
    <property type="entry name" value="PHP DOMAIN PROTEIN"/>
    <property type="match status" value="1"/>
</dbReference>
<dbReference type="Proteomes" id="UP000305848">
    <property type="component" value="Unassembled WGS sequence"/>
</dbReference>
<accession>A0A4V5UTG9</accession>
<proteinExistence type="predicted"/>
<evidence type="ECO:0000313" key="2">
    <source>
        <dbReference type="EMBL" id="TKK64833.1"/>
    </source>
</evidence>
<name>A0A4V5UTG9_9BACT</name>
<dbReference type="EMBL" id="SZQL01000027">
    <property type="protein sequence ID" value="TKK64833.1"/>
    <property type="molecule type" value="Genomic_DNA"/>
</dbReference>
<comment type="caution">
    <text evidence="2">The sequence shown here is derived from an EMBL/GenBank/DDBJ whole genome shotgun (WGS) entry which is preliminary data.</text>
</comment>
<dbReference type="AlphaFoldDB" id="A0A4V5UTG9"/>
<evidence type="ECO:0000313" key="3">
    <source>
        <dbReference type="Proteomes" id="UP000305848"/>
    </source>
</evidence>
<feature type="domain" description="Transposase DDE" evidence="1">
    <location>
        <begin position="44"/>
        <end position="127"/>
    </location>
</feature>
<dbReference type="PANTHER" id="PTHR30007:SF1">
    <property type="entry name" value="BLR1914 PROTEIN"/>
    <property type="match status" value="1"/>
</dbReference>
<sequence length="129" mass="14730">MTTKIHLSTNEAGRINNLLLTGGQTADVKMALDLLQGIRANKLIADKAYDSNWLLYYLDSENIEAVIPPKKSRLQQRTTDYTAYKQRNVIERTINKLKQYRKIATRYEKTATSFLSLCCLAATFINLNL</sequence>
<protein>
    <submittedName>
        <fullName evidence="2">IS5 family transposase</fullName>
    </submittedName>
</protein>